<organism evidence="1 2">
    <name type="scientific">Massilia aquatica</name>
    <dbReference type="NCBI Taxonomy" id="2609000"/>
    <lineage>
        <taxon>Bacteria</taxon>
        <taxon>Pseudomonadati</taxon>
        <taxon>Pseudomonadota</taxon>
        <taxon>Betaproteobacteria</taxon>
        <taxon>Burkholderiales</taxon>
        <taxon>Oxalobacteraceae</taxon>
        <taxon>Telluria group</taxon>
        <taxon>Massilia</taxon>
    </lineage>
</organism>
<evidence type="ECO:0000313" key="2">
    <source>
        <dbReference type="Proteomes" id="UP000819052"/>
    </source>
</evidence>
<accession>A0ABX0MEE3</accession>
<proteinExistence type="predicted"/>
<gene>
    <name evidence="1" type="ORF">F1609_21015</name>
</gene>
<keyword evidence="2" id="KW-1185">Reference proteome</keyword>
<dbReference type="Proteomes" id="UP000819052">
    <property type="component" value="Unassembled WGS sequence"/>
</dbReference>
<name>A0ABX0MEE3_9BURK</name>
<dbReference type="RefSeq" id="WP_167078630.1">
    <property type="nucleotide sequence ID" value="NZ_VVIW01000014.1"/>
</dbReference>
<evidence type="ECO:0000313" key="1">
    <source>
        <dbReference type="EMBL" id="NHZ42632.1"/>
    </source>
</evidence>
<comment type="caution">
    <text evidence="1">The sequence shown here is derived from an EMBL/GenBank/DDBJ whole genome shotgun (WGS) entry which is preliminary data.</text>
</comment>
<reference evidence="1 2" key="1">
    <citation type="submission" date="2019-09" db="EMBL/GenBank/DDBJ databases">
        <title>Taxonomy of Antarctic Massilia spp.: description of Massilia rubra sp. nov., Massilia aquatica sp. nov., Massilia mucilaginosa sp. nov., Massilia frigida sp. nov. isolated from streams, lakes and regoliths.</title>
        <authorList>
            <person name="Holochova P."/>
            <person name="Sedlacek I."/>
            <person name="Kralova S."/>
            <person name="Maslanova I."/>
            <person name="Busse H.-J."/>
            <person name="Stankova E."/>
            <person name="Vrbovska V."/>
            <person name="Kovarovic V."/>
            <person name="Bartak M."/>
            <person name="Svec P."/>
            <person name="Pantucek R."/>
        </authorList>
    </citation>
    <scope>NUCLEOTIDE SEQUENCE [LARGE SCALE GENOMIC DNA]</scope>
    <source>
        <strain evidence="1 2">CCM 8693</strain>
    </source>
</reference>
<protein>
    <submittedName>
        <fullName evidence="1">Uncharacterized protein</fullName>
    </submittedName>
</protein>
<sequence>MLSTDQIYQLQETLEAAGKRREAAAIALAPKHKGGEWEEFHAAVKAELVAERALAAAQNQAYAVPVELPVLWDTGAPLPHLLQNDYQAFLIFFVRDADPSWDGSSVNIRRPDSPAAFQLAVVEFKGCVSTMMGSPNDEVLHGHPLYGKGLEGYRPMRIENSAWIAELQRINSVHDGYAPERWRRLSHYFFGFHDVTFECVAESVSVDLHESSLPEVLAKVCERLLR</sequence>
<dbReference type="EMBL" id="VVIW01000014">
    <property type="protein sequence ID" value="NHZ42632.1"/>
    <property type="molecule type" value="Genomic_DNA"/>
</dbReference>